<accession>A0A814IPR1</accession>
<feature type="region of interest" description="Disordered" evidence="1">
    <location>
        <begin position="325"/>
        <end position="344"/>
    </location>
</feature>
<dbReference type="InterPro" id="IPR000182">
    <property type="entry name" value="GNAT_dom"/>
</dbReference>
<dbReference type="InterPro" id="IPR016181">
    <property type="entry name" value="Acyl_CoA_acyltransferase"/>
</dbReference>
<dbReference type="EMBL" id="CAJOBC010003744">
    <property type="protein sequence ID" value="CAF3798554.1"/>
    <property type="molecule type" value="Genomic_DNA"/>
</dbReference>
<evidence type="ECO:0000259" key="2">
    <source>
        <dbReference type="PROSITE" id="PS51186"/>
    </source>
</evidence>
<evidence type="ECO:0000313" key="4">
    <source>
        <dbReference type="EMBL" id="CAF3798554.1"/>
    </source>
</evidence>
<dbReference type="GO" id="GO:0016747">
    <property type="term" value="F:acyltransferase activity, transferring groups other than amino-acyl groups"/>
    <property type="evidence" value="ECO:0007669"/>
    <property type="project" value="InterPro"/>
</dbReference>
<dbReference type="Pfam" id="PF00583">
    <property type="entry name" value="Acetyltransf_1"/>
    <property type="match status" value="1"/>
</dbReference>
<feature type="domain" description="N-acetyltransferase" evidence="2">
    <location>
        <begin position="126"/>
        <end position="294"/>
    </location>
</feature>
<comment type="caution">
    <text evidence="3">The sequence shown here is derived from an EMBL/GenBank/DDBJ whole genome shotgun (WGS) entry which is preliminary data.</text>
</comment>
<proteinExistence type="predicted"/>
<feature type="compositionally biased region" description="Acidic residues" evidence="1">
    <location>
        <begin position="334"/>
        <end position="344"/>
    </location>
</feature>
<reference evidence="3" key="1">
    <citation type="submission" date="2021-02" db="EMBL/GenBank/DDBJ databases">
        <authorList>
            <person name="Nowell W R."/>
        </authorList>
    </citation>
    <scope>NUCLEOTIDE SEQUENCE</scope>
</reference>
<gene>
    <name evidence="3" type="ORF">GPM918_LOCUS15105</name>
    <name evidence="4" type="ORF">SRO942_LOCUS15105</name>
</gene>
<dbReference type="SUPFAM" id="SSF55729">
    <property type="entry name" value="Acyl-CoA N-acyltransferases (Nat)"/>
    <property type="match status" value="1"/>
</dbReference>
<dbReference type="AlphaFoldDB" id="A0A814IPR1"/>
<dbReference type="Gene3D" id="3.40.630.30">
    <property type="match status" value="1"/>
</dbReference>
<dbReference type="Gene3D" id="3.90.228.10">
    <property type="match status" value="1"/>
</dbReference>
<protein>
    <recommendedName>
        <fullName evidence="2">N-acetyltransferase domain-containing protein</fullName>
    </recommendedName>
</protein>
<name>A0A814IPR1_9BILA</name>
<dbReference type="SUPFAM" id="SSF56399">
    <property type="entry name" value="ADP-ribosylation"/>
    <property type="match status" value="1"/>
</dbReference>
<evidence type="ECO:0000313" key="5">
    <source>
        <dbReference type="Proteomes" id="UP000663829"/>
    </source>
</evidence>
<sequence length="552" mass="62264">MRDFHQISLSSRHTAGEIEARSLVVDIYQVRLWKLLHKADKQDTAAIYDVFKCSINELLHTIVALYDSTLPDIGTETIYSTICNKKVVTVLVAIGKNNNPTKSIVKKPSKKDQIIDEEDCLDKLLEDIDSPDSVFKNKLVFAYRDEDDDSTEEKKSDDDDSETDYSIGIGKFLEKVKSCSITVQQKLIACATFQKVTTAQHPFQEENVIDLQLIACRKKYRNNGIGRYLVKLLMDHAYIGDYDAVVTAADQEAIDFYRKFGFTEDAILTSKYKQRTMFSGYQNQAALFNRLKNEMIGLYAKINAQELTITSLYKENTSLKAQLAKLGQRREDRGDDEEPHNEDENSICDHFLTEQLEKVSLQGEQSLIAQMSLLMDDDCNQQLAIDYSSSMLTNSNMYRIKAKKIRVDSASNALYQSARSSLQGQKNETLLFYSGHSDHLDVVADAGFTSEDFVYGNFGKGLYFNSNICDCLVKNIGEIQKVLLCKVALGKIDEIMINSTNKISSTRKTGFDSVKILSTKNSNSANSFKSEHVIFSAHLAIPLFLLTFQPAN</sequence>
<evidence type="ECO:0000313" key="3">
    <source>
        <dbReference type="EMBL" id="CAF1027506.1"/>
    </source>
</evidence>
<keyword evidence="5" id="KW-1185">Reference proteome</keyword>
<dbReference type="Proteomes" id="UP000663829">
    <property type="component" value="Unassembled WGS sequence"/>
</dbReference>
<dbReference type="Proteomes" id="UP000681722">
    <property type="component" value="Unassembled WGS sequence"/>
</dbReference>
<evidence type="ECO:0000256" key="1">
    <source>
        <dbReference type="SAM" id="MobiDB-lite"/>
    </source>
</evidence>
<dbReference type="PROSITE" id="PS51186">
    <property type="entry name" value="GNAT"/>
    <property type="match status" value="1"/>
</dbReference>
<organism evidence="3 5">
    <name type="scientific">Didymodactylos carnosus</name>
    <dbReference type="NCBI Taxonomy" id="1234261"/>
    <lineage>
        <taxon>Eukaryota</taxon>
        <taxon>Metazoa</taxon>
        <taxon>Spiralia</taxon>
        <taxon>Gnathifera</taxon>
        <taxon>Rotifera</taxon>
        <taxon>Eurotatoria</taxon>
        <taxon>Bdelloidea</taxon>
        <taxon>Philodinida</taxon>
        <taxon>Philodinidae</taxon>
        <taxon>Didymodactylos</taxon>
    </lineage>
</organism>
<dbReference type="EMBL" id="CAJNOQ010003744">
    <property type="protein sequence ID" value="CAF1027506.1"/>
    <property type="molecule type" value="Genomic_DNA"/>
</dbReference>
<dbReference type="OrthoDB" id="6021986at2759"/>